<dbReference type="Proteomes" id="UP001566132">
    <property type="component" value="Unassembled WGS sequence"/>
</dbReference>
<keyword evidence="12" id="KW-1185">Reference proteome</keyword>
<evidence type="ECO:0000256" key="3">
    <source>
        <dbReference type="ARBA" id="ARBA00022606"/>
    </source>
</evidence>
<keyword evidence="3 10" id="KW-0716">Sensory transduction</keyword>
<dbReference type="EMBL" id="JBDJPC010000003">
    <property type="protein sequence ID" value="KAL1509550.1"/>
    <property type="molecule type" value="Genomic_DNA"/>
</dbReference>
<comment type="subcellular location">
    <subcellularLocation>
        <location evidence="1 10">Cell membrane</location>
        <topology evidence="1 10">Multi-pass membrane protein</topology>
    </subcellularLocation>
</comment>
<feature type="transmembrane region" description="Helical" evidence="10">
    <location>
        <begin position="12"/>
        <end position="29"/>
    </location>
</feature>
<evidence type="ECO:0000256" key="8">
    <source>
        <dbReference type="ARBA" id="ARBA00023170"/>
    </source>
</evidence>
<comment type="caution">
    <text evidence="11">The sequence shown here is derived from an EMBL/GenBank/DDBJ whole genome shotgun (WGS) entry which is preliminary data.</text>
</comment>
<feature type="transmembrane region" description="Helical" evidence="10">
    <location>
        <begin position="298"/>
        <end position="316"/>
    </location>
</feature>
<proteinExistence type="inferred from homology"/>
<evidence type="ECO:0000256" key="1">
    <source>
        <dbReference type="ARBA" id="ARBA00004651"/>
    </source>
</evidence>
<evidence type="ECO:0000256" key="4">
    <source>
        <dbReference type="ARBA" id="ARBA00022692"/>
    </source>
</evidence>
<sequence>MSVEYKKSFLGLVRPLILVAGFWPLPLTYQKCYNIYSIIVKFSFLICLITILYEMLHILQHHYDLNIIITTFGMVITVGKMLIKLSIYHKFNTWALLKQVVEKDEEIKKSDDENVKASYLKKIQLINIYVTILVMITAVGQIGICTSGYLKFLQYKQESQLTNSTKKQYLMFKSLFPHQMDNYYYVLTFQLYWAWIIGLINTITTVLFLALLVYARFLLEGLQIYSGKFIIDLLANQKGKNNIETFKKFLDRHCYVIEFVQDLNQHLKYITLLQFIFDSVDLASILSTTEFKSGLENLWLYFYVIILIIQIYLLGWNCNEITVQSIQLAETLYDTNWYLLSREDLFNLQFIIARAQKPLFMTIGPFSPMTTSSVITIWKTAFSYYTIMN</sequence>
<gene>
    <name evidence="11" type="ORF">ABEB36_004264</name>
</gene>
<keyword evidence="9 10" id="KW-0807">Transducer</keyword>
<keyword evidence="2" id="KW-1003">Cell membrane</keyword>
<dbReference type="InterPro" id="IPR004117">
    <property type="entry name" value="7tm6_olfct_rcpt"/>
</dbReference>
<feature type="transmembrane region" description="Helical" evidence="10">
    <location>
        <begin position="38"/>
        <end position="59"/>
    </location>
</feature>
<keyword evidence="8 10" id="KW-0675">Receptor</keyword>
<comment type="similarity">
    <text evidence="10">Belongs to the insect chemoreceptor superfamily. Heteromeric odorant receptor channel (TC 1.A.69) family.</text>
</comment>
<reference evidence="11 12" key="1">
    <citation type="submission" date="2024-05" db="EMBL/GenBank/DDBJ databases">
        <title>Genetic variation in Jamaican populations of the coffee berry borer (Hypothenemus hampei).</title>
        <authorList>
            <person name="Errbii M."/>
            <person name="Myrie A."/>
        </authorList>
    </citation>
    <scope>NUCLEOTIDE SEQUENCE [LARGE SCALE GENOMIC DNA]</scope>
    <source>
        <strain evidence="11">JA-Hopewell-2020-01-JO</strain>
        <tissue evidence="11">Whole body</tissue>
    </source>
</reference>
<evidence type="ECO:0000256" key="7">
    <source>
        <dbReference type="ARBA" id="ARBA00023136"/>
    </source>
</evidence>
<keyword evidence="6 10" id="KW-1133">Transmembrane helix</keyword>
<dbReference type="Pfam" id="PF02949">
    <property type="entry name" value="7tm_6"/>
    <property type="match status" value="1"/>
</dbReference>
<dbReference type="PANTHER" id="PTHR21137">
    <property type="entry name" value="ODORANT RECEPTOR"/>
    <property type="match status" value="1"/>
</dbReference>
<dbReference type="PANTHER" id="PTHR21137:SF35">
    <property type="entry name" value="ODORANT RECEPTOR 19A-RELATED"/>
    <property type="match status" value="1"/>
</dbReference>
<feature type="transmembrane region" description="Helical" evidence="10">
    <location>
        <begin position="192"/>
        <end position="219"/>
    </location>
</feature>
<evidence type="ECO:0000256" key="5">
    <source>
        <dbReference type="ARBA" id="ARBA00022725"/>
    </source>
</evidence>
<keyword evidence="5 10" id="KW-0552">Olfaction</keyword>
<dbReference type="GO" id="GO:0005886">
    <property type="term" value="C:plasma membrane"/>
    <property type="evidence" value="ECO:0007669"/>
    <property type="project" value="UniProtKB-SubCell"/>
</dbReference>
<evidence type="ECO:0000256" key="2">
    <source>
        <dbReference type="ARBA" id="ARBA00022475"/>
    </source>
</evidence>
<dbReference type="GO" id="GO:0007165">
    <property type="term" value="P:signal transduction"/>
    <property type="evidence" value="ECO:0007669"/>
    <property type="project" value="UniProtKB-KW"/>
</dbReference>
<accession>A0ABD1F2R9</accession>
<evidence type="ECO:0000313" key="12">
    <source>
        <dbReference type="Proteomes" id="UP001566132"/>
    </source>
</evidence>
<dbReference type="AlphaFoldDB" id="A0ABD1F2R9"/>
<dbReference type="GO" id="GO:0007608">
    <property type="term" value="P:sensory perception of smell"/>
    <property type="evidence" value="ECO:0007669"/>
    <property type="project" value="UniProtKB-KW"/>
</dbReference>
<organism evidence="11 12">
    <name type="scientific">Hypothenemus hampei</name>
    <name type="common">Coffee berry borer</name>
    <dbReference type="NCBI Taxonomy" id="57062"/>
    <lineage>
        <taxon>Eukaryota</taxon>
        <taxon>Metazoa</taxon>
        <taxon>Ecdysozoa</taxon>
        <taxon>Arthropoda</taxon>
        <taxon>Hexapoda</taxon>
        <taxon>Insecta</taxon>
        <taxon>Pterygota</taxon>
        <taxon>Neoptera</taxon>
        <taxon>Endopterygota</taxon>
        <taxon>Coleoptera</taxon>
        <taxon>Polyphaga</taxon>
        <taxon>Cucujiformia</taxon>
        <taxon>Curculionidae</taxon>
        <taxon>Scolytinae</taxon>
        <taxon>Hypothenemus</taxon>
    </lineage>
</organism>
<keyword evidence="4 10" id="KW-0812">Transmembrane</keyword>
<evidence type="ECO:0000313" key="11">
    <source>
        <dbReference type="EMBL" id="KAL1509550.1"/>
    </source>
</evidence>
<evidence type="ECO:0000256" key="10">
    <source>
        <dbReference type="RuleBase" id="RU351113"/>
    </source>
</evidence>
<feature type="transmembrane region" description="Helical" evidence="10">
    <location>
        <begin position="126"/>
        <end position="150"/>
    </location>
</feature>
<feature type="transmembrane region" description="Helical" evidence="10">
    <location>
        <begin position="65"/>
        <end position="83"/>
    </location>
</feature>
<name>A0ABD1F2R9_HYPHA</name>
<evidence type="ECO:0000256" key="9">
    <source>
        <dbReference type="ARBA" id="ARBA00023224"/>
    </source>
</evidence>
<keyword evidence="7 10" id="KW-0472">Membrane</keyword>
<protein>
    <recommendedName>
        <fullName evidence="10">Odorant receptor</fullName>
    </recommendedName>
</protein>
<comment type="caution">
    <text evidence="10">Lacks conserved residue(s) required for the propagation of feature annotation.</text>
</comment>
<evidence type="ECO:0000256" key="6">
    <source>
        <dbReference type="ARBA" id="ARBA00022989"/>
    </source>
</evidence>